<evidence type="ECO:0000313" key="1">
    <source>
        <dbReference type="Ensembl" id="ENSFTIP00000015236.1"/>
    </source>
</evidence>
<keyword evidence="2" id="KW-1185">Reference proteome</keyword>
<dbReference type="Ensembl" id="ENSFTIT00000015883.1">
    <property type="protein sequence ID" value="ENSFTIP00000015236.1"/>
    <property type="gene ID" value="ENSFTIG00000010115.1"/>
</dbReference>
<dbReference type="AlphaFoldDB" id="A0A8C4UQV9"/>
<reference evidence="1" key="1">
    <citation type="submission" date="2025-08" db="UniProtKB">
        <authorList>
            <consortium name="Ensembl"/>
        </authorList>
    </citation>
    <scope>IDENTIFICATION</scope>
</reference>
<accession>A0A8C4UQV9</accession>
<dbReference type="Proteomes" id="UP000694562">
    <property type="component" value="Unplaced"/>
</dbReference>
<name>A0A8C4UQV9_FALTI</name>
<sequence length="104" mass="11462">TATPRCGRQGLLQYLNPINLMPKAGDMSIVPQACLWWPPLTASQATSPEPGPWLMQSWLHTPPRHSHHLYQVHPMLPASVCSPPAPSLLPLLQSAARTTLSLLW</sequence>
<evidence type="ECO:0000313" key="2">
    <source>
        <dbReference type="Proteomes" id="UP000694562"/>
    </source>
</evidence>
<organism evidence="1 2">
    <name type="scientific">Falco tinnunculus</name>
    <name type="common">Common kestrel</name>
    <dbReference type="NCBI Taxonomy" id="100819"/>
    <lineage>
        <taxon>Eukaryota</taxon>
        <taxon>Metazoa</taxon>
        <taxon>Chordata</taxon>
        <taxon>Craniata</taxon>
        <taxon>Vertebrata</taxon>
        <taxon>Euteleostomi</taxon>
        <taxon>Archelosauria</taxon>
        <taxon>Archosauria</taxon>
        <taxon>Dinosauria</taxon>
        <taxon>Saurischia</taxon>
        <taxon>Theropoda</taxon>
        <taxon>Coelurosauria</taxon>
        <taxon>Aves</taxon>
        <taxon>Neognathae</taxon>
        <taxon>Neoaves</taxon>
        <taxon>Telluraves</taxon>
        <taxon>Australaves</taxon>
        <taxon>Falconiformes</taxon>
        <taxon>Falconidae</taxon>
        <taxon>Falco</taxon>
    </lineage>
</organism>
<reference evidence="1" key="2">
    <citation type="submission" date="2025-09" db="UniProtKB">
        <authorList>
            <consortium name="Ensembl"/>
        </authorList>
    </citation>
    <scope>IDENTIFICATION</scope>
</reference>
<proteinExistence type="predicted"/>
<protein>
    <submittedName>
        <fullName evidence="1">Uncharacterized protein</fullName>
    </submittedName>
</protein>